<keyword evidence="3" id="KW-0732">Signal</keyword>
<dbReference type="InterPro" id="IPR002227">
    <property type="entry name" value="Tyrosinase_Cu-bd"/>
</dbReference>
<keyword evidence="1" id="KW-0479">Metal-binding</keyword>
<dbReference type="InterPro" id="IPR050316">
    <property type="entry name" value="Tyrosinase/Hemocyanin"/>
</dbReference>
<dbReference type="GO" id="GO:0046872">
    <property type="term" value="F:metal ion binding"/>
    <property type="evidence" value="ECO:0007669"/>
    <property type="project" value="UniProtKB-KW"/>
</dbReference>
<dbReference type="PROSITE" id="PS00497">
    <property type="entry name" value="TYROSINASE_1"/>
    <property type="match status" value="1"/>
</dbReference>
<dbReference type="Pfam" id="PF00264">
    <property type="entry name" value="Tyrosinase"/>
    <property type="match status" value="1"/>
</dbReference>
<dbReference type="OrthoDB" id="6132182at2759"/>
<feature type="chain" id="PRO_5034384139" evidence="3">
    <location>
        <begin position="20"/>
        <end position="395"/>
    </location>
</feature>
<dbReference type="SUPFAM" id="SSF48056">
    <property type="entry name" value="Di-copper centre-containing domain"/>
    <property type="match status" value="1"/>
</dbReference>
<evidence type="ECO:0000313" key="7">
    <source>
        <dbReference type="Proteomes" id="UP000250140"/>
    </source>
</evidence>
<keyword evidence="2" id="KW-0560">Oxidoreductase</keyword>
<organism evidence="6 7">
    <name type="scientific">Glonium stellatum</name>
    <dbReference type="NCBI Taxonomy" id="574774"/>
    <lineage>
        <taxon>Eukaryota</taxon>
        <taxon>Fungi</taxon>
        <taxon>Dikarya</taxon>
        <taxon>Ascomycota</taxon>
        <taxon>Pezizomycotina</taxon>
        <taxon>Dothideomycetes</taxon>
        <taxon>Pleosporomycetidae</taxon>
        <taxon>Gloniales</taxon>
        <taxon>Gloniaceae</taxon>
        <taxon>Glonium</taxon>
    </lineage>
</organism>
<proteinExistence type="predicted"/>
<keyword evidence="7" id="KW-1185">Reference proteome</keyword>
<reference evidence="6 7" key="1">
    <citation type="journal article" date="2016" name="Nat. Commun.">
        <title>Ectomycorrhizal ecology is imprinted in the genome of the dominant symbiotic fungus Cenococcum geophilum.</title>
        <authorList>
            <consortium name="DOE Joint Genome Institute"/>
            <person name="Peter M."/>
            <person name="Kohler A."/>
            <person name="Ohm R.A."/>
            <person name="Kuo A."/>
            <person name="Krutzmann J."/>
            <person name="Morin E."/>
            <person name="Arend M."/>
            <person name="Barry K.W."/>
            <person name="Binder M."/>
            <person name="Choi C."/>
            <person name="Clum A."/>
            <person name="Copeland A."/>
            <person name="Grisel N."/>
            <person name="Haridas S."/>
            <person name="Kipfer T."/>
            <person name="LaButti K."/>
            <person name="Lindquist E."/>
            <person name="Lipzen A."/>
            <person name="Maire R."/>
            <person name="Meier B."/>
            <person name="Mihaltcheva S."/>
            <person name="Molinier V."/>
            <person name="Murat C."/>
            <person name="Poggeler S."/>
            <person name="Quandt C.A."/>
            <person name="Sperisen C."/>
            <person name="Tritt A."/>
            <person name="Tisserant E."/>
            <person name="Crous P.W."/>
            <person name="Henrissat B."/>
            <person name="Nehls U."/>
            <person name="Egli S."/>
            <person name="Spatafora J.W."/>
            <person name="Grigoriev I.V."/>
            <person name="Martin F.M."/>
        </authorList>
    </citation>
    <scope>NUCLEOTIDE SEQUENCE [LARGE SCALE GENOMIC DNA]</scope>
    <source>
        <strain evidence="6 7">CBS 207.34</strain>
    </source>
</reference>
<dbReference type="Proteomes" id="UP000250140">
    <property type="component" value="Unassembled WGS sequence"/>
</dbReference>
<accession>A0A8E2F0P1</accession>
<evidence type="ECO:0000259" key="5">
    <source>
        <dbReference type="PROSITE" id="PS00498"/>
    </source>
</evidence>
<dbReference type="AlphaFoldDB" id="A0A8E2F0P1"/>
<evidence type="ECO:0000256" key="2">
    <source>
        <dbReference type="ARBA" id="ARBA00023002"/>
    </source>
</evidence>
<feature type="signal peptide" evidence="3">
    <location>
        <begin position="1"/>
        <end position="19"/>
    </location>
</feature>
<dbReference type="PROSITE" id="PS00498">
    <property type="entry name" value="TYROSINASE_2"/>
    <property type="match status" value="1"/>
</dbReference>
<evidence type="ECO:0000256" key="3">
    <source>
        <dbReference type="SAM" id="SignalP"/>
    </source>
</evidence>
<dbReference type="EMBL" id="KV749738">
    <property type="protein sequence ID" value="OCL07991.1"/>
    <property type="molecule type" value="Genomic_DNA"/>
</dbReference>
<gene>
    <name evidence="6" type="ORF">AOQ84DRAFT_364501</name>
</gene>
<evidence type="ECO:0000256" key="1">
    <source>
        <dbReference type="ARBA" id="ARBA00022723"/>
    </source>
</evidence>
<feature type="domain" description="Tyrosinase copper-binding" evidence="4">
    <location>
        <begin position="124"/>
        <end position="141"/>
    </location>
</feature>
<feature type="domain" description="Tyrosinase copper-binding" evidence="5">
    <location>
        <begin position="318"/>
        <end position="329"/>
    </location>
</feature>
<dbReference type="PANTHER" id="PTHR11474">
    <property type="entry name" value="TYROSINASE FAMILY MEMBER"/>
    <property type="match status" value="1"/>
</dbReference>
<name>A0A8E2F0P1_9PEZI</name>
<sequence length="395" mass="42864">MRFSSLPAAAPLLFSAVSALVAAPRDSTNTPYLGLVDFLAAEGLFNLGLYVATHGYPSQSCTLENVAVRREWSTLSSAEKTSYINAVQCLASKPSITPASLVPGARSRYDDFVATHINQTLTIHGTGNFLAWHRYFTWTYEQALRNECGYEGYQPYFNWGKYSNNILGASIFDGSSTSMSGNGAYVQHNATGIPSNELPEIVLPAGSGGGCVTSGPFKNFKVNLGPVSPALTYVEPNPGVFGMGYNPRCLRRDISQVAAQGWTKDSDTASLIQNNPDPYWFITNMQGNFPAGYLGVHTAGHFIIGGDPGGDLFTSPGDPYFYLHHANIDRTWWTWQNLDIKNRQYAVSATITLNNSPPSRNATLDDLIDLGFNAGPITIRDASSTIAGPFCYIYA</sequence>
<dbReference type="PRINTS" id="PR00092">
    <property type="entry name" value="TYROSINASE"/>
</dbReference>
<dbReference type="GO" id="GO:0016491">
    <property type="term" value="F:oxidoreductase activity"/>
    <property type="evidence" value="ECO:0007669"/>
    <property type="project" value="UniProtKB-KW"/>
</dbReference>
<dbReference type="InterPro" id="IPR008922">
    <property type="entry name" value="Di-copper_centre_dom_sf"/>
</dbReference>
<evidence type="ECO:0000259" key="4">
    <source>
        <dbReference type="PROSITE" id="PS00497"/>
    </source>
</evidence>
<evidence type="ECO:0000313" key="6">
    <source>
        <dbReference type="EMBL" id="OCL07991.1"/>
    </source>
</evidence>
<protein>
    <submittedName>
        <fullName evidence="6">Di-copper centre-containing protein</fullName>
    </submittedName>
</protein>
<dbReference type="Gene3D" id="1.10.1280.10">
    <property type="entry name" value="Di-copper center containing domain from catechol oxidase"/>
    <property type="match status" value="1"/>
</dbReference>
<dbReference type="PANTHER" id="PTHR11474:SF125">
    <property type="entry name" value="N-ACETYL-6-HYDROXYTRYPTOPHAN OXIDASE IVOB-RELATED"/>
    <property type="match status" value="1"/>
</dbReference>